<protein>
    <submittedName>
        <fullName evidence="1">Uncharacterized protein</fullName>
    </submittedName>
</protein>
<name>A0A828Z1Q9_9LEPT</name>
<dbReference type="Proteomes" id="UP000001338">
    <property type="component" value="Unassembled WGS sequence"/>
</dbReference>
<accession>A0A828Z1Q9</accession>
<proteinExistence type="predicted"/>
<sequence>MFSFQEREIPFCFQNQSPQQNRILKVSFQNNNFILFSNSFFKTNRFNLSKIKIISKFVKKPKLKNSYYNMNKKMGNSSVNFLGFDRIYRNSGIEHGEKYVI</sequence>
<comment type="caution">
    <text evidence="1">The sequence shown here is derived from an EMBL/GenBank/DDBJ whole genome shotgun (WGS) entry which is preliminary data.</text>
</comment>
<organism evidence="1 2">
    <name type="scientific">Leptospira weilii str. 2006001853</name>
    <dbReference type="NCBI Taxonomy" id="1001589"/>
    <lineage>
        <taxon>Bacteria</taxon>
        <taxon>Pseudomonadati</taxon>
        <taxon>Spirochaetota</taxon>
        <taxon>Spirochaetia</taxon>
        <taxon>Leptospirales</taxon>
        <taxon>Leptospiraceae</taxon>
        <taxon>Leptospira</taxon>
    </lineage>
</organism>
<evidence type="ECO:0000313" key="1">
    <source>
        <dbReference type="EMBL" id="EKR64903.1"/>
    </source>
</evidence>
<dbReference type="EMBL" id="AFLV02000032">
    <property type="protein sequence ID" value="EKR64903.1"/>
    <property type="molecule type" value="Genomic_DNA"/>
</dbReference>
<dbReference type="AlphaFoldDB" id="A0A828Z1Q9"/>
<reference evidence="1 2" key="1">
    <citation type="submission" date="2012-10" db="EMBL/GenBank/DDBJ databases">
        <authorList>
            <person name="Harkins D.M."/>
            <person name="Durkin A.S."/>
            <person name="Brinkac L.M."/>
            <person name="Haft D.H."/>
            <person name="Selengut J.D."/>
            <person name="Sanka R."/>
            <person name="DePew J."/>
            <person name="Purushe J."/>
            <person name="Whelen A.C."/>
            <person name="Vinetz J.M."/>
            <person name="Sutton G.G."/>
            <person name="Nierman W.C."/>
            <person name="Fouts D.E."/>
        </authorList>
    </citation>
    <scope>NUCLEOTIDE SEQUENCE [LARGE SCALE GENOMIC DNA]</scope>
    <source>
        <strain evidence="1 2">2006001853</strain>
    </source>
</reference>
<evidence type="ECO:0000313" key="2">
    <source>
        <dbReference type="Proteomes" id="UP000001338"/>
    </source>
</evidence>
<gene>
    <name evidence="1" type="ORF">LEP1GSC036_2961</name>
</gene>